<evidence type="ECO:0000256" key="1">
    <source>
        <dbReference type="HAMAP-Rule" id="MF_00652"/>
    </source>
</evidence>
<sequence>MQIILSPAKKMRVDTDSLPVLDLPPFLERTGRLLDALRAYSPRELQALWKCNDAIAAQNIERLAHMSLTRNLTPAILSYEGIQYQYMAPGVLDRESLAYLQNHVRILSGFYGMVRPFDGVTPYRLEMGAKLSVDGARDLYAFWGDAMAQALARESDLVLNLASREYSKAVEPHLPPHVSFVTCVFGEEKEGKVIEKGTKCKMARGRMVRFLAEHQVETLDGVKAFSELGYSYAEEYSQDKIIVFIQKEC</sequence>
<dbReference type="HAMAP" id="MF_00652">
    <property type="entry name" value="UPF0246"/>
    <property type="match status" value="1"/>
</dbReference>
<comment type="similarity">
    <text evidence="1">Belongs to the UPF0246 family.</text>
</comment>
<dbReference type="InterPro" id="IPR005583">
    <property type="entry name" value="YaaA"/>
</dbReference>
<dbReference type="Pfam" id="PF03883">
    <property type="entry name" value="H2O2_YaaD"/>
    <property type="match status" value="1"/>
</dbReference>
<dbReference type="EMBL" id="DXGA01000074">
    <property type="protein sequence ID" value="HIW93564.1"/>
    <property type="molecule type" value="Genomic_DNA"/>
</dbReference>
<evidence type="ECO:0000313" key="2">
    <source>
        <dbReference type="EMBL" id="HIW93564.1"/>
    </source>
</evidence>
<dbReference type="GO" id="GO:0033194">
    <property type="term" value="P:response to hydroperoxide"/>
    <property type="evidence" value="ECO:0007669"/>
    <property type="project" value="TreeGrafter"/>
</dbReference>
<organism evidence="2 3">
    <name type="scientific">Candidatus Flavonifractor merdipullorum</name>
    <dbReference type="NCBI Taxonomy" id="2838590"/>
    <lineage>
        <taxon>Bacteria</taxon>
        <taxon>Bacillati</taxon>
        <taxon>Bacillota</taxon>
        <taxon>Clostridia</taxon>
        <taxon>Eubacteriales</taxon>
        <taxon>Oscillospiraceae</taxon>
        <taxon>Flavonifractor</taxon>
    </lineage>
</organism>
<dbReference type="Proteomes" id="UP000824192">
    <property type="component" value="Unassembled WGS sequence"/>
</dbReference>
<reference evidence="2" key="1">
    <citation type="journal article" date="2021" name="PeerJ">
        <title>Extensive microbial diversity within the chicken gut microbiome revealed by metagenomics and culture.</title>
        <authorList>
            <person name="Gilroy R."/>
            <person name="Ravi A."/>
            <person name="Getino M."/>
            <person name="Pursley I."/>
            <person name="Horton D.L."/>
            <person name="Alikhan N.F."/>
            <person name="Baker D."/>
            <person name="Gharbi K."/>
            <person name="Hall N."/>
            <person name="Watson M."/>
            <person name="Adriaenssens E.M."/>
            <person name="Foster-Nyarko E."/>
            <person name="Jarju S."/>
            <person name="Secka A."/>
            <person name="Antonio M."/>
            <person name="Oren A."/>
            <person name="Chaudhuri R.R."/>
            <person name="La Ragione R."/>
            <person name="Hildebrand F."/>
            <person name="Pallen M.J."/>
        </authorList>
    </citation>
    <scope>NUCLEOTIDE SEQUENCE</scope>
    <source>
        <strain evidence="2">ChiGjej6B6-1540</strain>
    </source>
</reference>
<accession>A0A9D1RTQ2</accession>
<dbReference type="PANTHER" id="PTHR30283:SF4">
    <property type="entry name" value="PEROXIDE STRESS RESISTANCE PROTEIN YAAA"/>
    <property type="match status" value="1"/>
</dbReference>
<evidence type="ECO:0000313" key="3">
    <source>
        <dbReference type="Proteomes" id="UP000824192"/>
    </source>
</evidence>
<comment type="caution">
    <text evidence="2">The sequence shown here is derived from an EMBL/GenBank/DDBJ whole genome shotgun (WGS) entry which is preliminary data.</text>
</comment>
<dbReference type="NCBIfam" id="NF002543">
    <property type="entry name" value="PRK02101.1-4"/>
    <property type="match status" value="1"/>
</dbReference>
<dbReference type="AlphaFoldDB" id="A0A9D1RTQ2"/>
<dbReference type="GO" id="GO:0005829">
    <property type="term" value="C:cytosol"/>
    <property type="evidence" value="ECO:0007669"/>
    <property type="project" value="TreeGrafter"/>
</dbReference>
<gene>
    <name evidence="2" type="primary">yaaA</name>
    <name evidence="2" type="ORF">H9868_03385</name>
</gene>
<dbReference type="PANTHER" id="PTHR30283">
    <property type="entry name" value="PEROXIDE STRESS RESPONSE PROTEIN YAAA"/>
    <property type="match status" value="1"/>
</dbReference>
<name>A0A9D1RTQ2_9FIRM</name>
<protein>
    <recommendedName>
        <fullName evidence="1">UPF0246 protein H9868_03385</fullName>
    </recommendedName>
</protein>
<proteinExistence type="inferred from homology"/>
<reference evidence="2" key="2">
    <citation type="submission" date="2021-04" db="EMBL/GenBank/DDBJ databases">
        <authorList>
            <person name="Gilroy R."/>
        </authorList>
    </citation>
    <scope>NUCLEOTIDE SEQUENCE</scope>
    <source>
        <strain evidence="2">ChiGjej6B6-1540</strain>
    </source>
</reference>